<dbReference type="Pfam" id="PF06228">
    <property type="entry name" value="ChuX_HutX"/>
    <property type="match status" value="1"/>
</dbReference>
<dbReference type="NCBIfam" id="TIGR04108">
    <property type="entry name" value="HutX"/>
    <property type="match status" value="1"/>
</dbReference>
<dbReference type="Gene3D" id="3.40.1570.10">
    <property type="entry name" value="HemS/ChuS/ChuX like domains"/>
    <property type="match status" value="1"/>
</dbReference>
<dbReference type="Proteomes" id="UP000814385">
    <property type="component" value="Unassembled WGS sequence"/>
</dbReference>
<name>A0ABS9PAL6_9GAMM</name>
<dbReference type="SUPFAM" id="SSF144064">
    <property type="entry name" value="Heme iron utilization protein-like"/>
    <property type="match status" value="1"/>
</dbReference>
<dbReference type="RefSeq" id="WP_238977958.1">
    <property type="nucleotide sequence ID" value="NZ_JABFUC010000011.1"/>
</dbReference>
<dbReference type="PIRSF" id="PIRSF030840">
    <property type="entry name" value="DUF1008"/>
    <property type="match status" value="1"/>
</dbReference>
<dbReference type="EMBL" id="JABFUC010000011">
    <property type="protein sequence ID" value="MCG6658808.1"/>
    <property type="molecule type" value="Genomic_DNA"/>
</dbReference>
<dbReference type="CDD" id="cd16829">
    <property type="entry name" value="ChuX_HutX-like"/>
    <property type="match status" value="1"/>
</dbReference>
<protein>
    <submittedName>
        <fullName evidence="1">Heme utilization cystosolic carrier protein HutX</fullName>
    </submittedName>
</protein>
<evidence type="ECO:0000313" key="1">
    <source>
        <dbReference type="EMBL" id="MCG6658808.1"/>
    </source>
</evidence>
<comment type="caution">
    <text evidence="1">The sequence shown here is derived from an EMBL/GenBank/DDBJ whole genome shotgun (WGS) entry which is preliminary data.</text>
</comment>
<accession>A0ABS9PAL6</accession>
<keyword evidence="2" id="KW-1185">Reference proteome</keyword>
<reference evidence="1 2" key="1">
    <citation type="submission" date="2020-05" db="EMBL/GenBank/DDBJ databases">
        <title>Comparative genomic analysis of denitrifying bacteria from Halomonas genus.</title>
        <authorList>
            <person name="Wang L."/>
            <person name="Shao Z."/>
        </authorList>
    </citation>
    <scope>NUCLEOTIDE SEQUENCE [LARGE SCALE GENOMIC DNA]</scope>
    <source>
        <strain evidence="1 2">A4</strain>
    </source>
</reference>
<proteinExistence type="predicted"/>
<sequence length="180" mass="19941">MTTDLHSSKPERLEALRRQLAESQDGILEAIAVQQQLTLLDVVRCLPDDCWGRADGQHFVSAMHDLADWGDVTTIVHTEGVILEFSGPLPDGEMGRGFYNLKGGLGISGHLKPDHCRHIIFLKRPFMGVDTASVQFFTAEGRCMFKVYVGRDASRQLNAVQLERFDALAKRLSETTGCPA</sequence>
<gene>
    <name evidence="1" type="primary">hutX</name>
    <name evidence="1" type="ORF">HOP52_13695</name>
</gene>
<dbReference type="InterPro" id="IPR010413">
    <property type="entry name" value="HutX-like"/>
</dbReference>
<dbReference type="InterPro" id="IPR053733">
    <property type="entry name" value="Heme_Transport_Util_sf"/>
</dbReference>
<evidence type="ECO:0000313" key="2">
    <source>
        <dbReference type="Proteomes" id="UP000814385"/>
    </source>
</evidence>
<organism evidence="1 2">
    <name type="scientific">Billgrantia campisalis</name>
    <dbReference type="NCBI Taxonomy" id="74661"/>
    <lineage>
        <taxon>Bacteria</taxon>
        <taxon>Pseudomonadati</taxon>
        <taxon>Pseudomonadota</taxon>
        <taxon>Gammaproteobacteria</taxon>
        <taxon>Oceanospirillales</taxon>
        <taxon>Halomonadaceae</taxon>
        <taxon>Billgrantia</taxon>
    </lineage>
</organism>